<evidence type="ECO:0000256" key="7">
    <source>
        <dbReference type="ARBA" id="ARBA00023136"/>
    </source>
</evidence>
<evidence type="ECO:0000256" key="3">
    <source>
        <dbReference type="ARBA" id="ARBA00020977"/>
    </source>
</evidence>
<evidence type="ECO:0000256" key="2">
    <source>
        <dbReference type="ARBA" id="ARBA00007603"/>
    </source>
</evidence>
<feature type="domain" description="COG complex component COG2 C-terminal" evidence="10">
    <location>
        <begin position="440"/>
        <end position="627"/>
    </location>
</feature>
<dbReference type="InterPro" id="IPR024603">
    <property type="entry name" value="COG_complex_COG2_C"/>
</dbReference>
<comment type="similarity">
    <text evidence="2">Belongs to the COG2 family.</text>
</comment>
<gene>
    <name evidence="11" type="ORF">AXG93_2852s1110</name>
</gene>
<evidence type="ECO:0000256" key="6">
    <source>
        <dbReference type="ARBA" id="ARBA00023034"/>
    </source>
</evidence>
<keyword evidence="7" id="KW-0472">Membrane</keyword>
<dbReference type="GO" id="GO:0007030">
    <property type="term" value="P:Golgi organization"/>
    <property type="evidence" value="ECO:0007669"/>
    <property type="project" value="InterPro"/>
</dbReference>
<feature type="domain" description="Conserved oligomeric Golgi complex subunit 2 N-terminal" evidence="9">
    <location>
        <begin position="31"/>
        <end position="105"/>
    </location>
</feature>
<dbReference type="Pfam" id="PF12022">
    <property type="entry name" value="COG2_C"/>
    <property type="match status" value="2"/>
</dbReference>
<dbReference type="AlphaFoldDB" id="A0A176WM95"/>
<comment type="subcellular location">
    <subcellularLocation>
        <location evidence="1">Golgi apparatus membrane</location>
        <topology evidence="1">Peripheral membrane protein</topology>
    </subcellularLocation>
</comment>
<comment type="caution">
    <text evidence="11">The sequence shown here is derived from an EMBL/GenBank/DDBJ whole genome shotgun (WGS) entry which is preliminary data.</text>
</comment>
<organism evidence="11 12">
    <name type="scientific">Marchantia polymorpha subsp. ruderalis</name>
    <dbReference type="NCBI Taxonomy" id="1480154"/>
    <lineage>
        <taxon>Eukaryota</taxon>
        <taxon>Viridiplantae</taxon>
        <taxon>Streptophyta</taxon>
        <taxon>Embryophyta</taxon>
        <taxon>Marchantiophyta</taxon>
        <taxon>Marchantiopsida</taxon>
        <taxon>Marchantiidae</taxon>
        <taxon>Marchantiales</taxon>
        <taxon>Marchantiaceae</taxon>
        <taxon>Marchantia</taxon>
    </lineage>
</organism>
<evidence type="ECO:0000259" key="9">
    <source>
        <dbReference type="Pfam" id="PF06148"/>
    </source>
</evidence>
<sequence>MAPTEIQTAYSGPHHKSVAALFGDDSDSQPLWFKKDAFGEPNFDTEAYISDLRRFVPFDTLRAELRSHQAVLKHELVELINRDYTDFVNLSTKLVDVDGAVLRMRMPLNELRGKLLTVRESVSGSLASLQDGLKRRAEASASREILELLLDTSHVVSKFFDIKKLNHTTILRYLVEVVEVRVEKLLVELQSMPEDDTHISDEPGKSDFQRDAKLGDEHVEHGANLEESRSRLLERIASEMNRLKFYVARAQDLPFIQNMERRIQNADFSLNASLRRSFEGGLERRDGSVIDHCLRAYAAIDNISGAEEAFRSAVVAPFVQQIIPTSPEKRVVGGNSDQLSEVLKEIETRIQTDCKFLLDISAAANSGLHVFDFLSNSILKEVHSAIQKGKPGAFSPGKPAEFLANYKASLKFLNFLEGYCQSQAAVEKFRSQSAYFEFMKQWNLGVYYTLRLQEIAGALDIAVTTTVTTPAQGVVNYDEDGSLGLALHPSSVLWDCLQRCWQEDVFIKAVSDKFLKLTLQLLSRYSTWLSAGLVARRAGNTEKPAGGNFALVATPEDFILVGHDVKLLAQKIKGPHLQHVEAALTPSAPEVFALVKQSIFQAADLLLELVPALTDVLTEALADKCAEVSYPLRSSVLKTFMQLSWVDECKLKQQFGSWDLGQALKQAKGITATFRMTNKPLPTRHSPYVSSILQPLKAFLEGERIIYLAQDAQEELLGTVVEKITTRYNDQARDIINTARKTESTLQRFRQGAARQRGGGADTSENSISDTDKICAQLFLDVQEYGRRLSALGISAADLPVYVSLWQCVATVDRQNDIRF</sequence>
<evidence type="ECO:0000256" key="4">
    <source>
        <dbReference type="ARBA" id="ARBA00022448"/>
    </source>
</evidence>
<dbReference type="Pfam" id="PF06148">
    <property type="entry name" value="COG2_N"/>
    <property type="match status" value="1"/>
</dbReference>
<dbReference type="GO" id="GO:0000139">
    <property type="term" value="C:Golgi membrane"/>
    <property type="evidence" value="ECO:0007669"/>
    <property type="project" value="UniProtKB-SubCell"/>
</dbReference>
<evidence type="ECO:0000313" key="12">
    <source>
        <dbReference type="Proteomes" id="UP000077202"/>
    </source>
</evidence>
<reference evidence="11" key="1">
    <citation type="submission" date="2016-03" db="EMBL/GenBank/DDBJ databases">
        <title>Mechanisms controlling the formation of the plant cell surface in tip-growing cells are functionally conserved among land plants.</title>
        <authorList>
            <person name="Honkanen S."/>
            <person name="Jones V.A."/>
            <person name="Morieri G."/>
            <person name="Champion C."/>
            <person name="Hetherington A.J."/>
            <person name="Kelly S."/>
            <person name="Saint-Marcoux D."/>
            <person name="Proust H."/>
            <person name="Prescott H."/>
            <person name="Dolan L."/>
        </authorList>
    </citation>
    <scope>NUCLEOTIDE SEQUENCE [LARGE SCALE GENOMIC DNA]</scope>
    <source>
        <tissue evidence="11">Whole gametophyte</tissue>
    </source>
</reference>
<evidence type="ECO:0000256" key="1">
    <source>
        <dbReference type="ARBA" id="ARBA00004395"/>
    </source>
</evidence>
<keyword evidence="4" id="KW-0813">Transport</keyword>
<dbReference type="InterPro" id="IPR024602">
    <property type="entry name" value="COG_su2_N"/>
</dbReference>
<dbReference type="InterPro" id="IPR009316">
    <property type="entry name" value="COG2"/>
</dbReference>
<evidence type="ECO:0000259" key="10">
    <source>
        <dbReference type="Pfam" id="PF12022"/>
    </source>
</evidence>
<dbReference type="Proteomes" id="UP000077202">
    <property type="component" value="Unassembled WGS sequence"/>
</dbReference>
<name>A0A176WM95_MARPO</name>
<keyword evidence="6" id="KW-0333">Golgi apparatus</keyword>
<proteinExistence type="inferred from homology"/>
<dbReference type="PANTHER" id="PTHR12961:SF0">
    <property type="entry name" value="CONSERVED OLIGOMERIC GOLGI COMPLEX SUBUNIT 2"/>
    <property type="match status" value="1"/>
</dbReference>
<evidence type="ECO:0000256" key="5">
    <source>
        <dbReference type="ARBA" id="ARBA00022927"/>
    </source>
</evidence>
<keyword evidence="5" id="KW-0653">Protein transport</keyword>
<evidence type="ECO:0000256" key="8">
    <source>
        <dbReference type="ARBA" id="ARBA00031344"/>
    </source>
</evidence>
<dbReference type="GO" id="GO:0006891">
    <property type="term" value="P:intra-Golgi vesicle-mediated transport"/>
    <property type="evidence" value="ECO:0007669"/>
    <property type="project" value="TreeGrafter"/>
</dbReference>
<accession>A0A176WM95</accession>
<feature type="domain" description="COG complex component COG2 C-terminal" evidence="10">
    <location>
        <begin position="662"/>
        <end position="782"/>
    </location>
</feature>
<dbReference type="EMBL" id="LVLJ01000655">
    <property type="protein sequence ID" value="OAE33392.1"/>
    <property type="molecule type" value="Genomic_DNA"/>
</dbReference>
<dbReference type="GO" id="GO:0015031">
    <property type="term" value="P:protein transport"/>
    <property type="evidence" value="ECO:0007669"/>
    <property type="project" value="UniProtKB-KW"/>
</dbReference>
<dbReference type="PANTHER" id="PTHR12961">
    <property type="entry name" value="CONSERVED OLIGOMERIC GOLGI COMPLEX COMPONENT 2"/>
    <property type="match status" value="1"/>
</dbReference>
<dbReference type="GO" id="GO:0017119">
    <property type="term" value="C:Golgi transport complex"/>
    <property type="evidence" value="ECO:0007669"/>
    <property type="project" value="TreeGrafter"/>
</dbReference>
<keyword evidence="12" id="KW-1185">Reference proteome</keyword>
<evidence type="ECO:0000313" key="11">
    <source>
        <dbReference type="EMBL" id="OAE33392.1"/>
    </source>
</evidence>
<protein>
    <recommendedName>
        <fullName evidence="3">Conserved oligomeric Golgi complex subunit 2</fullName>
    </recommendedName>
    <alternativeName>
        <fullName evidence="8">Component of oligomeric Golgi complex 2</fullName>
    </alternativeName>
</protein>